<name>A0ABD6BBQ2_9EURY</name>
<proteinExistence type="predicted"/>
<organism evidence="2 3">
    <name type="scientific">Haloarchaeobius amylolyticus</name>
    <dbReference type="NCBI Taxonomy" id="1198296"/>
    <lineage>
        <taxon>Archaea</taxon>
        <taxon>Methanobacteriati</taxon>
        <taxon>Methanobacteriota</taxon>
        <taxon>Stenosarchaea group</taxon>
        <taxon>Halobacteria</taxon>
        <taxon>Halobacteriales</taxon>
        <taxon>Halorubellaceae</taxon>
        <taxon>Haloarchaeobius</taxon>
    </lineage>
</organism>
<comment type="caution">
    <text evidence="2">The sequence shown here is derived from an EMBL/GenBank/DDBJ whole genome shotgun (WGS) entry which is preliminary data.</text>
</comment>
<dbReference type="InterPro" id="IPR055768">
    <property type="entry name" value="DUF7344"/>
</dbReference>
<evidence type="ECO:0000313" key="2">
    <source>
        <dbReference type="EMBL" id="MFD1562193.1"/>
    </source>
</evidence>
<sequence length="129" mass="14216">MNSDVDALLDLLKAERRRIVLELLHEIQCEYDSDEVTVQVPDLVRQVAAIEAAVDSATVGHTVKQSSEVDLHHTHLPMLDDYGVIEYDTAANEVSTTDRTRPVAQTTRSIVDTVEDAEIGFVQSPGLDS</sequence>
<dbReference type="Proteomes" id="UP001597076">
    <property type="component" value="Unassembled WGS sequence"/>
</dbReference>
<dbReference type="AlphaFoldDB" id="A0ABD6BBQ2"/>
<accession>A0ABD6BBQ2</accession>
<gene>
    <name evidence="2" type="ORF">ACFR99_01225</name>
</gene>
<evidence type="ECO:0000313" key="3">
    <source>
        <dbReference type="Proteomes" id="UP001597076"/>
    </source>
</evidence>
<reference evidence="2 3" key="1">
    <citation type="journal article" date="2019" name="Int. J. Syst. Evol. Microbiol.">
        <title>The Global Catalogue of Microorganisms (GCM) 10K type strain sequencing project: providing services to taxonomists for standard genome sequencing and annotation.</title>
        <authorList>
            <consortium name="The Broad Institute Genomics Platform"/>
            <consortium name="The Broad Institute Genome Sequencing Center for Infectious Disease"/>
            <person name="Wu L."/>
            <person name="Ma J."/>
        </authorList>
    </citation>
    <scope>NUCLEOTIDE SEQUENCE [LARGE SCALE GENOMIC DNA]</scope>
    <source>
        <strain evidence="2 3">CGMCC 1.12230</strain>
    </source>
</reference>
<keyword evidence="3" id="KW-1185">Reference proteome</keyword>
<feature type="domain" description="DUF7344" evidence="1">
    <location>
        <begin position="10"/>
        <end position="94"/>
    </location>
</feature>
<dbReference type="Pfam" id="PF24035">
    <property type="entry name" value="DUF7344"/>
    <property type="match status" value="1"/>
</dbReference>
<dbReference type="EMBL" id="JBHUDI010000001">
    <property type="protein sequence ID" value="MFD1562193.1"/>
    <property type="molecule type" value="Genomic_DNA"/>
</dbReference>
<dbReference type="RefSeq" id="WP_390283537.1">
    <property type="nucleotide sequence ID" value="NZ_JBHUDI010000001.1"/>
</dbReference>
<protein>
    <recommendedName>
        <fullName evidence="1">DUF7344 domain-containing protein</fullName>
    </recommendedName>
</protein>
<evidence type="ECO:0000259" key="1">
    <source>
        <dbReference type="Pfam" id="PF24035"/>
    </source>
</evidence>